<keyword evidence="3" id="KW-1185">Reference proteome</keyword>
<sequence length="334" mass="36677">MTTPGQVAAGWTAAMHAGDWEAAWRHTDLLERPRREAQARPGFERQPWHLVWDGSPLSDRSVLVRCEHGLGDTLQFSRFLPALAQQAREAHVMAQPHLLRLLRAVPGIGTVHDGWAGPDWPAHELEVEVMELAYAMRVTARTVPPPLPLAEHVHPLPGVREREDRRLHVGLLWAASNWDHSRSLPLAELLPLLDMPGLRLFALQQGPAALDPIAAGWPLEPLWQRTDAIEDAAHAMLAMDVVVCVDGMPAHLAASLGRPTWLLLQHEADWRWGGDPARTPWYPAMRLFRQDEPGDWQGVIARVAGGLQDLQGAPTASGDAGRPAARATASTVAG</sequence>
<dbReference type="EMBL" id="JAEDAO010000001">
    <property type="protein sequence ID" value="MBK0394058.1"/>
    <property type="molecule type" value="Genomic_DNA"/>
</dbReference>
<dbReference type="RefSeq" id="WP_200789017.1">
    <property type="nucleotide sequence ID" value="NZ_JAEDAO010000001.1"/>
</dbReference>
<evidence type="ECO:0000313" key="3">
    <source>
        <dbReference type="Proteomes" id="UP000617041"/>
    </source>
</evidence>
<reference evidence="2" key="1">
    <citation type="submission" date="2020-12" db="EMBL/GenBank/DDBJ databases">
        <title>Ramlibacter sp. nov., isolated from a freshwater alga, Cryptomonas.</title>
        <authorList>
            <person name="Kim H.M."/>
            <person name="Jeon C.O."/>
        </authorList>
    </citation>
    <scope>NUCLEOTIDE SEQUENCE</scope>
    <source>
        <strain evidence="2">CrO1</strain>
    </source>
</reference>
<evidence type="ECO:0000256" key="1">
    <source>
        <dbReference type="SAM" id="MobiDB-lite"/>
    </source>
</evidence>
<feature type="region of interest" description="Disordered" evidence="1">
    <location>
        <begin position="311"/>
        <end position="334"/>
    </location>
</feature>
<name>A0A934UST3_9BURK</name>
<evidence type="ECO:0000313" key="2">
    <source>
        <dbReference type="EMBL" id="MBK0394058.1"/>
    </source>
</evidence>
<dbReference type="SUPFAM" id="SSF53756">
    <property type="entry name" value="UDP-Glycosyltransferase/glycogen phosphorylase"/>
    <property type="match status" value="1"/>
</dbReference>
<protein>
    <recommendedName>
        <fullName evidence="4">ADP-heptose--LPS heptosyltransferase</fullName>
    </recommendedName>
</protein>
<comment type="caution">
    <text evidence="2">The sequence shown here is derived from an EMBL/GenBank/DDBJ whole genome shotgun (WGS) entry which is preliminary data.</text>
</comment>
<dbReference type="Gene3D" id="3.40.50.2000">
    <property type="entry name" value="Glycogen Phosphorylase B"/>
    <property type="match status" value="1"/>
</dbReference>
<dbReference type="Proteomes" id="UP000617041">
    <property type="component" value="Unassembled WGS sequence"/>
</dbReference>
<dbReference type="AlphaFoldDB" id="A0A934UST3"/>
<gene>
    <name evidence="2" type="ORF">I8E28_15760</name>
</gene>
<evidence type="ECO:0008006" key="4">
    <source>
        <dbReference type="Google" id="ProtNLM"/>
    </source>
</evidence>
<accession>A0A934UST3</accession>
<proteinExistence type="predicted"/>
<organism evidence="2 3">
    <name type="scientific">Ramlibacter algicola</name>
    <dbReference type="NCBI Taxonomy" id="2795217"/>
    <lineage>
        <taxon>Bacteria</taxon>
        <taxon>Pseudomonadati</taxon>
        <taxon>Pseudomonadota</taxon>
        <taxon>Betaproteobacteria</taxon>
        <taxon>Burkholderiales</taxon>
        <taxon>Comamonadaceae</taxon>
        <taxon>Ramlibacter</taxon>
    </lineage>
</organism>